<evidence type="ECO:0000313" key="2">
    <source>
        <dbReference type="EMBL" id="KKL52892.1"/>
    </source>
</evidence>
<organism evidence="2">
    <name type="scientific">marine sediment metagenome</name>
    <dbReference type="NCBI Taxonomy" id="412755"/>
    <lineage>
        <taxon>unclassified sequences</taxon>
        <taxon>metagenomes</taxon>
        <taxon>ecological metagenomes</taxon>
    </lineage>
</organism>
<proteinExistence type="predicted"/>
<gene>
    <name evidence="2" type="ORF">LCGC14_2280880</name>
</gene>
<comment type="caution">
    <text evidence="2">The sequence shown here is derived from an EMBL/GenBank/DDBJ whole genome shotgun (WGS) entry which is preliminary data.</text>
</comment>
<dbReference type="AlphaFoldDB" id="A0A0F9FPD5"/>
<feature type="region of interest" description="Disordered" evidence="1">
    <location>
        <begin position="39"/>
        <end position="59"/>
    </location>
</feature>
<sequence>MPTAKELIAIGMQQAKARQFSASPPDLDADKELVDALVEEEDPPNPSDLELLAWDRWDV</sequence>
<evidence type="ECO:0000256" key="1">
    <source>
        <dbReference type="SAM" id="MobiDB-lite"/>
    </source>
</evidence>
<accession>A0A0F9FPD5</accession>
<protein>
    <submittedName>
        <fullName evidence="2">Uncharacterized protein</fullName>
    </submittedName>
</protein>
<name>A0A0F9FPD5_9ZZZZ</name>
<reference evidence="2" key="1">
    <citation type="journal article" date="2015" name="Nature">
        <title>Complex archaea that bridge the gap between prokaryotes and eukaryotes.</title>
        <authorList>
            <person name="Spang A."/>
            <person name="Saw J.H."/>
            <person name="Jorgensen S.L."/>
            <person name="Zaremba-Niedzwiedzka K."/>
            <person name="Martijn J."/>
            <person name="Lind A.E."/>
            <person name="van Eijk R."/>
            <person name="Schleper C."/>
            <person name="Guy L."/>
            <person name="Ettema T.J."/>
        </authorList>
    </citation>
    <scope>NUCLEOTIDE SEQUENCE</scope>
</reference>
<dbReference type="EMBL" id="LAZR01031730">
    <property type="protein sequence ID" value="KKL52892.1"/>
    <property type="molecule type" value="Genomic_DNA"/>
</dbReference>